<dbReference type="OrthoDB" id="659104at2"/>
<organism evidence="3 4">
    <name type="scientific">Lacibacter cauensis</name>
    <dbReference type="NCBI Taxonomy" id="510947"/>
    <lineage>
        <taxon>Bacteria</taxon>
        <taxon>Pseudomonadati</taxon>
        <taxon>Bacteroidota</taxon>
        <taxon>Chitinophagia</taxon>
        <taxon>Chitinophagales</taxon>
        <taxon>Chitinophagaceae</taxon>
        <taxon>Lacibacter</taxon>
    </lineage>
</organism>
<reference evidence="3 4" key="1">
    <citation type="journal article" date="2015" name="Stand. Genomic Sci.">
        <title>Genomic Encyclopedia of Bacterial and Archaeal Type Strains, Phase III: the genomes of soil and plant-associated and newly described type strains.</title>
        <authorList>
            <person name="Whitman W.B."/>
            <person name="Woyke T."/>
            <person name="Klenk H.P."/>
            <person name="Zhou Y."/>
            <person name="Lilburn T.G."/>
            <person name="Beck B.J."/>
            <person name="De Vos P."/>
            <person name="Vandamme P."/>
            <person name="Eisen J.A."/>
            <person name="Garrity G."/>
            <person name="Hugenholtz P."/>
            <person name="Kyrpides N.C."/>
        </authorList>
    </citation>
    <scope>NUCLEOTIDE SEQUENCE [LARGE SCALE GENOMIC DNA]</scope>
    <source>
        <strain evidence="3 4">CGMCC 1.7271</strain>
    </source>
</reference>
<dbReference type="Pfam" id="PF14344">
    <property type="entry name" value="DUF4397"/>
    <property type="match status" value="1"/>
</dbReference>
<feature type="chain" id="PRO_5022026312" evidence="1">
    <location>
        <begin position="24"/>
        <end position="260"/>
    </location>
</feature>
<keyword evidence="1" id="KW-0732">Signal</keyword>
<evidence type="ECO:0000259" key="2">
    <source>
        <dbReference type="Pfam" id="PF14344"/>
    </source>
</evidence>
<dbReference type="InterPro" id="IPR025510">
    <property type="entry name" value="DUF4397"/>
</dbReference>
<dbReference type="PROSITE" id="PS51257">
    <property type="entry name" value="PROKAR_LIPOPROTEIN"/>
    <property type="match status" value="1"/>
</dbReference>
<feature type="domain" description="DUF4397" evidence="2">
    <location>
        <begin position="84"/>
        <end position="169"/>
    </location>
</feature>
<dbReference type="Proteomes" id="UP000316167">
    <property type="component" value="Unassembled WGS sequence"/>
</dbReference>
<dbReference type="EMBL" id="VLLE01000002">
    <property type="protein sequence ID" value="TWI85696.1"/>
    <property type="molecule type" value="Genomic_DNA"/>
</dbReference>
<dbReference type="AlphaFoldDB" id="A0A562SY93"/>
<evidence type="ECO:0000313" key="3">
    <source>
        <dbReference type="EMBL" id="TWI85696.1"/>
    </source>
</evidence>
<gene>
    <name evidence="3" type="ORF">IQ13_0860</name>
</gene>
<name>A0A562SY93_9BACT</name>
<sequence length="260" mass="28047">MRNRFFQLICFFAAVLVLFTACEKNELNTTEVNKLTANEAQVKVMFASFYRSNPRIYIKVNDQIVSSTLTTFTPFPGGGLNTGGGSTADYLRVTAGQNSFAVAVPKFGTNVDSLQLANVQQTVAAGKKYSLYFADTSANTTSLLVEDSLTAPDSGFVIFKFVNMMPDVPTGLDLYIGSVKVASAIPYKGVSPSFVLPTNNASSTWAIRVAGGTTNLVTYANASSLSNQRVFTVLARGYNAITSTSTAEPRRRLVSLIYNQ</sequence>
<comment type="caution">
    <text evidence="3">The sequence shown here is derived from an EMBL/GenBank/DDBJ whole genome shotgun (WGS) entry which is preliminary data.</text>
</comment>
<proteinExistence type="predicted"/>
<keyword evidence="4" id="KW-1185">Reference proteome</keyword>
<evidence type="ECO:0000313" key="4">
    <source>
        <dbReference type="Proteomes" id="UP000316167"/>
    </source>
</evidence>
<protein>
    <submittedName>
        <fullName evidence="3">Uncharacterized protein DUF4397</fullName>
    </submittedName>
</protein>
<feature type="signal peptide" evidence="1">
    <location>
        <begin position="1"/>
        <end position="23"/>
    </location>
</feature>
<dbReference type="RefSeq" id="WP_144884796.1">
    <property type="nucleotide sequence ID" value="NZ_VLLE01000002.1"/>
</dbReference>
<evidence type="ECO:0000256" key="1">
    <source>
        <dbReference type="SAM" id="SignalP"/>
    </source>
</evidence>
<accession>A0A562SY93</accession>